<dbReference type="PANTHER" id="PTHR45663">
    <property type="entry name" value="GEO12009P1"/>
    <property type="match status" value="1"/>
</dbReference>
<keyword evidence="5 9" id="KW-0676">Redox-active center</keyword>
<evidence type="ECO:0000256" key="4">
    <source>
        <dbReference type="ARBA" id="ARBA00023157"/>
    </source>
</evidence>
<reference evidence="11 12" key="1">
    <citation type="journal article" date="2007" name="Photosyn. Res.">
        <title>Complete nucleotide sequence of the freshwater unicellular cyanobacterium Synechococcus elongatus PCC 6301 chromosome: gene content and organization.</title>
        <authorList>
            <person name="Sugita C."/>
            <person name="Ogata K."/>
            <person name="Shikata M."/>
            <person name="Jikuya H."/>
            <person name="Takano J."/>
            <person name="Furumichi M."/>
            <person name="Kanehisa M."/>
            <person name="Omata T."/>
            <person name="Sugiura M."/>
            <person name="Sugita M."/>
        </authorList>
    </citation>
    <scope>NUCLEOTIDE SEQUENCE [LARGE SCALE GENOMIC DNA]</scope>
    <source>
        <strain evidence="12">ATCC 27144 / PCC 6301 / SAUG 1402/1</strain>
    </source>
</reference>
<dbReference type="eggNOG" id="COG3118">
    <property type="taxonomic scope" value="Bacteria"/>
</dbReference>
<dbReference type="PANTHER" id="PTHR45663:SF11">
    <property type="entry name" value="GEO12009P1"/>
    <property type="match status" value="1"/>
</dbReference>
<sequence length="115" mass="12858">MRSRFGPTMSAATELNDQQFESAVLKAPGLVLVDFWAPWCGPCRLIAPLMDWAAQTYADQLTVYKLEVDPNPETVARYQVQGIPTLLLFQNGELVERVEGAIGRDRIQTLINAHL</sequence>
<dbReference type="Gene3D" id="3.40.30.10">
    <property type="entry name" value="Glutaredoxin"/>
    <property type="match status" value="1"/>
</dbReference>
<evidence type="ECO:0000259" key="10">
    <source>
        <dbReference type="PROSITE" id="PS51352"/>
    </source>
</evidence>
<feature type="site" description="Contributes to redox potential value" evidence="8">
    <location>
        <position position="42"/>
    </location>
</feature>
<evidence type="ECO:0000256" key="5">
    <source>
        <dbReference type="ARBA" id="ARBA00023284"/>
    </source>
</evidence>
<dbReference type="PIRSF" id="PIRSF000077">
    <property type="entry name" value="Thioredoxin"/>
    <property type="match status" value="1"/>
</dbReference>
<dbReference type="Proteomes" id="UP000001175">
    <property type="component" value="Chromosome"/>
</dbReference>
<evidence type="ECO:0000256" key="3">
    <source>
        <dbReference type="ARBA" id="ARBA00022982"/>
    </source>
</evidence>
<organism evidence="11 12">
    <name type="scientific">Synechococcus sp. (strain ATCC 27144 / PCC 6301 / SAUG 1402/1)</name>
    <name type="common">Anacystis nidulans</name>
    <dbReference type="NCBI Taxonomy" id="269084"/>
    <lineage>
        <taxon>Bacteria</taxon>
        <taxon>Bacillati</taxon>
        <taxon>Cyanobacteriota</taxon>
        <taxon>Cyanophyceae</taxon>
        <taxon>Synechococcales</taxon>
        <taxon>Synechococcaceae</taxon>
        <taxon>Synechococcus</taxon>
    </lineage>
</organism>
<dbReference type="Pfam" id="PF00085">
    <property type="entry name" value="Thioredoxin"/>
    <property type="match status" value="1"/>
</dbReference>
<evidence type="ECO:0000256" key="2">
    <source>
        <dbReference type="ARBA" id="ARBA00022448"/>
    </source>
</evidence>
<name>A0A0H3K913_SYNP6</name>
<dbReference type="InterPro" id="IPR005746">
    <property type="entry name" value="Thioredoxin"/>
</dbReference>
<keyword evidence="2" id="KW-0813">Transport</keyword>
<evidence type="ECO:0000256" key="9">
    <source>
        <dbReference type="PIRSR" id="PIRSR000077-4"/>
    </source>
</evidence>
<dbReference type="InterPro" id="IPR013766">
    <property type="entry name" value="Thioredoxin_domain"/>
</dbReference>
<gene>
    <name evidence="11" type="primary">trxA</name>
    <name evidence="11" type="ordered locus">syc2300_c</name>
</gene>
<dbReference type="NCBIfam" id="TIGR01068">
    <property type="entry name" value="thioredoxin"/>
    <property type="match status" value="1"/>
</dbReference>
<dbReference type="SUPFAM" id="SSF52833">
    <property type="entry name" value="Thioredoxin-like"/>
    <property type="match status" value="1"/>
</dbReference>
<feature type="disulfide bond" description="Redox-active" evidence="9">
    <location>
        <begin position="40"/>
        <end position="43"/>
    </location>
</feature>
<feature type="active site" description="Nucleophile" evidence="8">
    <location>
        <position position="40"/>
    </location>
</feature>
<dbReference type="FunFam" id="3.40.30.10:FF:000001">
    <property type="entry name" value="Thioredoxin"/>
    <property type="match status" value="1"/>
</dbReference>
<evidence type="ECO:0000313" key="12">
    <source>
        <dbReference type="Proteomes" id="UP000001175"/>
    </source>
</evidence>
<evidence type="ECO:0000256" key="6">
    <source>
        <dbReference type="NCBIfam" id="TIGR01068"/>
    </source>
</evidence>
<evidence type="ECO:0000256" key="8">
    <source>
        <dbReference type="PIRSR" id="PIRSR000077-1"/>
    </source>
</evidence>
<dbReference type="AlphaFoldDB" id="A0A0H3K913"/>
<dbReference type="InterPro" id="IPR036249">
    <property type="entry name" value="Thioredoxin-like_sf"/>
</dbReference>
<protein>
    <recommendedName>
        <fullName evidence="6 7">Thioredoxin</fullName>
    </recommendedName>
</protein>
<feature type="domain" description="Thioredoxin" evidence="10">
    <location>
        <begin position="1"/>
        <end position="115"/>
    </location>
</feature>
<accession>A0A0H3K913</accession>
<evidence type="ECO:0000256" key="1">
    <source>
        <dbReference type="ARBA" id="ARBA00008987"/>
    </source>
</evidence>
<dbReference type="InterPro" id="IPR017937">
    <property type="entry name" value="Thioredoxin_CS"/>
</dbReference>
<evidence type="ECO:0000313" key="11">
    <source>
        <dbReference type="EMBL" id="BAD80490.1"/>
    </source>
</evidence>
<dbReference type="CDD" id="cd02947">
    <property type="entry name" value="TRX_family"/>
    <property type="match status" value="1"/>
</dbReference>
<dbReference type="PRINTS" id="PR00421">
    <property type="entry name" value="THIOREDOXIN"/>
</dbReference>
<keyword evidence="3" id="KW-0249">Electron transport</keyword>
<comment type="similarity">
    <text evidence="1 7">Belongs to the thioredoxin family.</text>
</comment>
<dbReference type="PROSITE" id="PS51352">
    <property type="entry name" value="THIOREDOXIN_2"/>
    <property type="match status" value="1"/>
</dbReference>
<feature type="site" description="Contributes to redox potential value" evidence="8">
    <location>
        <position position="41"/>
    </location>
</feature>
<feature type="active site" description="Nucleophile" evidence="8">
    <location>
        <position position="43"/>
    </location>
</feature>
<evidence type="ECO:0000256" key="7">
    <source>
        <dbReference type="PIRNR" id="PIRNR000077"/>
    </source>
</evidence>
<keyword evidence="4 9" id="KW-1015">Disulfide bond</keyword>
<dbReference type="EMBL" id="AP008231">
    <property type="protein sequence ID" value="BAD80490.1"/>
    <property type="molecule type" value="Genomic_DNA"/>
</dbReference>
<dbReference type="GO" id="GO:0015035">
    <property type="term" value="F:protein-disulfide reductase activity"/>
    <property type="evidence" value="ECO:0007669"/>
    <property type="project" value="UniProtKB-UniRule"/>
</dbReference>
<dbReference type="PROSITE" id="PS00194">
    <property type="entry name" value="THIOREDOXIN_1"/>
    <property type="match status" value="1"/>
</dbReference>
<dbReference type="GO" id="GO:0005737">
    <property type="term" value="C:cytoplasm"/>
    <property type="evidence" value="ECO:0007669"/>
    <property type="project" value="TreeGrafter"/>
</dbReference>
<dbReference type="KEGG" id="syc:syc2300_c"/>
<proteinExistence type="inferred from homology"/>
<feature type="site" description="Contributes to redox potential value" evidence="8">
    <location>
        <position position="34"/>
    </location>
</feature>